<proteinExistence type="predicted"/>
<sequence length="365" mass="42235">MPQPTLGIMALYLNGKRLEEIDYFRKLTIQGKKLELNVIVFTPEDLHPTKKAIAALQYDPLNKKWTRSWKPIPNLIYDRCRYQKNYRFPLLRKFRASYPQLTYLNRPIAHKWNVYQSLYKDRSIRAYLPETIQYHKASDLSPFLQKYPLVYLKPSDGTGGRGILCIRRLGNQLFLIQGRDLSRRIIPPRKMRADQIAASFQSWGFKDHYLIQQGISLALPDGRVHDYRLLIQKNGKGDWEVTGCAGRIGPLRSVTSNLHGGGKAMSMLKLLQSRFNSAEKVTEISKSMEQLSHLVAVHLEKHYGRLCELALDIAVSPTGQVWLLEVNPKPAREVFARIKEIDTYESAIRRPLEYALYLNEKNHSE</sequence>
<name>A0A6B8RWH3_9BACL</name>
<dbReference type="Pfam" id="PF14398">
    <property type="entry name" value="ATPgrasp_YheCD"/>
    <property type="match status" value="1"/>
</dbReference>
<dbReference type="KEGG" id="ppsc:EHS13_24470"/>
<dbReference type="Proteomes" id="UP000426246">
    <property type="component" value="Chromosome"/>
</dbReference>
<evidence type="ECO:0000313" key="2">
    <source>
        <dbReference type="Proteomes" id="UP000426246"/>
    </source>
</evidence>
<dbReference type="InterPro" id="IPR026838">
    <property type="entry name" value="YheC/D"/>
</dbReference>
<reference evidence="2" key="1">
    <citation type="submission" date="2018-11" db="EMBL/GenBank/DDBJ databases">
        <title>Complete genome sequence of Paenibacillus sp. ML311-T8.</title>
        <authorList>
            <person name="Nam Y.-D."/>
            <person name="Kang J."/>
            <person name="Chung W.-H."/>
            <person name="Park Y.S."/>
        </authorList>
    </citation>
    <scope>NUCLEOTIDE SEQUENCE [LARGE SCALE GENOMIC DNA]</scope>
    <source>
        <strain evidence="2">ML311-T8</strain>
    </source>
</reference>
<keyword evidence="2" id="KW-1185">Reference proteome</keyword>
<accession>A0A6B8RWH3</accession>
<dbReference type="EMBL" id="CP034235">
    <property type="protein sequence ID" value="QGR00233.1"/>
    <property type="molecule type" value="Genomic_DNA"/>
</dbReference>
<gene>
    <name evidence="1" type="ORF">EHS13_24470</name>
</gene>
<protein>
    <submittedName>
        <fullName evidence="1">YheC/YheD family protein</fullName>
    </submittedName>
</protein>
<dbReference type="SUPFAM" id="SSF56059">
    <property type="entry name" value="Glutathione synthetase ATP-binding domain-like"/>
    <property type="match status" value="1"/>
</dbReference>
<dbReference type="RefSeq" id="WP_155702918.1">
    <property type="nucleotide sequence ID" value="NZ_CP034235.1"/>
</dbReference>
<dbReference type="OrthoDB" id="7869153at2"/>
<dbReference type="AlphaFoldDB" id="A0A6B8RWH3"/>
<dbReference type="Gene3D" id="3.30.470.20">
    <property type="entry name" value="ATP-grasp fold, B domain"/>
    <property type="match status" value="1"/>
</dbReference>
<organism evidence="1 2">
    <name type="scientific">Paenibacillus psychroresistens</name>
    <dbReference type="NCBI Taxonomy" id="1778678"/>
    <lineage>
        <taxon>Bacteria</taxon>
        <taxon>Bacillati</taxon>
        <taxon>Bacillota</taxon>
        <taxon>Bacilli</taxon>
        <taxon>Bacillales</taxon>
        <taxon>Paenibacillaceae</taxon>
        <taxon>Paenibacillus</taxon>
    </lineage>
</organism>
<evidence type="ECO:0000313" key="1">
    <source>
        <dbReference type="EMBL" id="QGR00233.1"/>
    </source>
</evidence>